<dbReference type="EC" id="2.7.1.25" evidence="2 6"/>
<evidence type="ECO:0000256" key="3">
    <source>
        <dbReference type="ARBA" id="ARBA00022679"/>
    </source>
</evidence>
<evidence type="ECO:0000256" key="5">
    <source>
        <dbReference type="ARBA" id="ARBA00022840"/>
    </source>
</evidence>
<protein>
    <recommendedName>
        <fullName evidence="2 6">Adenylyl-sulfate kinase</fullName>
        <ecNumber evidence="2 6">2.7.1.25</ecNumber>
    </recommendedName>
    <alternativeName>
        <fullName evidence="6">APS kinase</fullName>
    </alternativeName>
    <alternativeName>
        <fullName evidence="6">ATP adenosine-5'-phosphosulfate 3'-phosphotransferase</fullName>
    </alternativeName>
    <alternativeName>
        <fullName evidence="6">Adenosine-5'-phosphosulfate kinase</fullName>
    </alternativeName>
</protein>
<dbReference type="GO" id="GO:0070814">
    <property type="term" value="P:hydrogen sulfide biosynthetic process"/>
    <property type="evidence" value="ECO:0007669"/>
    <property type="project" value="UniProtKB-UniRule"/>
</dbReference>
<evidence type="ECO:0000259" key="8">
    <source>
        <dbReference type="Pfam" id="PF01583"/>
    </source>
</evidence>
<dbReference type="AlphaFoldDB" id="A0A238HD66"/>
<feature type="active site" description="Phosphoserine intermediate" evidence="6">
    <location>
        <position position="94"/>
    </location>
</feature>
<reference evidence="9 10" key="1">
    <citation type="submission" date="2017-04" db="EMBL/GenBank/DDBJ databases">
        <authorList>
            <person name="Afonso C.L."/>
            <person name="Miller P.J."/>
            <person name="Scott M.A."/>
            <person name="Spackman E."/>
            <person name="Goraichik I."/>
            <person name="Dimitrov K.M."/>
            <person name="Suarez D.L."/>
            <person name="Swayne D.E."/>
        </authorList>
    </citation>
    <scope>NUCLEOTIDE SEQUENCE [LARGE SCALE GENOMIC DNA]</scope>
    <source>
        <strain evidence="9">LMG 28154</strain>
    </source>
</reference>
<keyword evidence="6 7" id="KW-0418">Kinase</keyword>
<dbReference type="InterPro" id="IPR059117">
    <property type="entry name" value="APS_kinase_dom"/>
</dbReference>
<comment type="similarity">
    <text evidence="6 7">Belongs to the APS kinase family.</text>
</comment>
<dbReference type="GO" id="GO:0005737">
    <property type="term" value="C:cytoplasm"/>
    <property type="evidence" value="ECO:0007669"/>
    <property type="project" value="TreeGrafter"/>
</dbReference>
<dbReference type="RefSeq" id="WP_089342339.1">
    <property type="nucleotide sequence ID" value="NZ_FXAN01000126.1"/>
</dbReference>
<name>A0A238HD66_9BURK</name>
<evidence type="ECO:0000256" key="2">
    <source>
        <dbReference type="ARBA" id="ARBA00012121"/>
    </source>
</evidence>
<dbReference type="GO" id="GO:0004020">
    <property type="term" value="F:adenylylsulfate kinase activity"/>
    <property type="evidence" value="ECO:0007669"/>
    <property type="project" value="UniProtKB-UniRule"/>
</dbReference>
<sequence length="199" mass="21818">MDMQSDFPPGAISPVVWMTGLPGAGKTTMANALLQRLLDGGVKAIVLDGDTLRAGLCSDLGFSDTDRMENIRRFAHVARLFQYESYVVIVSTISPLQAHRDLARSIVGQGFFETYVSTPVEVCRVRDPKGMYARAERGQLVRFTGVSDTYESPAAPDITIDTANRSVERSVVDIMTQLARLVEWPSRFRVAASSGRLAC</sequence>
<dbReference type="GO" id="GO:0004781">
    <property type="term" value="F:sulfate adenylyltransferase (ATP) activity"/>
    <property type="evidence" value="ECO:0007669"/>
    <property type="project" value="TreeGrafter"/>
</dbReference>
<comment type="catalytic activity">
    <reaction evidence="1 6 7">
        <text>adenosine 5'-phosphosulfate + ATP = 3'-phosphoadenylyl sulfate + ADP + H(+)</text>
        <dbReference type="Rhea" id="RHEA:24152"/>
        <dbReference type="ChEBI" id="CHEBI:15378"/>
        <dbReference type="ChEBI" id="CHEBI:30616"/>
        <dbReference type="ChEBI" id="CHEBI:58243"/>
        <dbReference type="ChEBI" id="CHEBI:58339"/>
        <dbReference type="ChEBI" id="CHEBI:456216"/>
        <dbReference type="EC" id="2.7.1.25"/>
    </reaction>
</comment>
<comment type="function">
    <text evidence="6 7">Catalyzes the synthesis of activated sulfate.</text>
</comment>
<dbReference type="GO" id="GO:0005524">
    <property type="term" value="F:ATP binding"/>
    <property type="evidence" value="ECO:0007669"/>
    <property type="project" value="UniProtKB-UniRule"/>
</dbReference>
<dbReference type="UniPathway" id="UPA00140">
    <property type="reaction ID" value="UER00205"/>
</dbReference>
<feature type="domain" description="APS kinase" evidence="8">
    <location>
        <begin position="15"/>
        <end position="161"/>
    </location>
</feature>
<dbReference type="Pfam" id="PF01583">
    <property type="entry name" value="APS_kinase"/>
    <property type="match status" value="1"/>
</dbReference>
<comment type="pathway">
    <text evidence="6 7">Sulfur metabolism; hydrogen sulfide biosynthesis; sulfite from sulfate: step 2/3.</text>
</comment>
<evidence type="ECO:0000256" key="7">
    <source>
        <dbReference type="RuleBase" id="RU004347"/>
    </source>
</evidence>
<dbReference type="EMBL" id="FXAN01000126">
    <property type="protein sequence ID" value="SMG03148.1"/>
    <property type="molecule type" value="Genomic_DNA"/>
</dbReference>
<dbReference type="GO" id="GO:0019379">
    <property type="term" value="P:sulfate assimilation, phosphoadenylyl sulfate reduction by phosphoadenylyl-sulfate reductase (thioredoxin)"/>
    <property type="evidence" value="ECO:0007669"/>
    <property type="project" value="TreeGrafter"/>
</dbReference>
<dbReference type="PANTHER" id="PTHR42700:SF1">
    <property type="entry name" value="SULFATE ADENYLYLTRANSFERASE"/>
    <property type="match status" value="1"/>
</dbReference>
<proteinExistence type="inferred from homology"/>
<feature type="binding site" evidence="6">
    <location>
        <begin position="20"/>
        <end position="27"/>
    </location>
    <ligand>
        <name>ATP</name>
        <dbReference type="ChEBI" id="CHEBI:30616"/>
    </ligand>
</feature>
<evidence type="ECO:0000313" key="10">
    <source>
        <dbReference type="Proteomes" id="UP000198460"/>
    </source>
</evidence>
<dbReference type="Proteomes" id="UP000198460">
    <property type="component" value="Unassembled WGS sequence"/>
</dbReference>
<dbReference type="InterPro" id="IPR027417">
    <property type="entry name" value="P-loop_NTPase"/>
</dbReference>
<evidence type="ECO:0000313" key="9">
    <source>
        <dbReference type="EMBL" id="SMG03148.1"/>
    </source>
</evidence>
<dbReference type="InterPro" id="IPR002891">
    <property type="entry name" value="APS"/>
</dbReference>
<organism evidence="9 10">
    <name type="scientific">Burkholderia singularis</name>
    <dbReference type="NCBI Taxonomy" id="1503053"/>
    <lineage>
        <taxon>Bacteria</taxon>
        <taxon>Pseudomonadati</taxon>
        <taxon>Pseudomonadota</taxon>
        <taxon>Betaproteobacteria</taxon>
        <taxon>Burkholderiales</taxon>
        <taxon>Burkholderiaceae</taxon>
        <taxon>Burkholderia</taxon>
        <taxon>pseudomallei group</taxon>
    </lineage>
</organism>
<dbReference type="NCBIfam" id="NF003013">
    <property type="entry name" value="PRK03846.1"/>
    <property type="match status" value="1"/>
</dbReference>
<dbReference type="SUPFAM" id="SSF52540">
    <property type="entry name" value="P-loop containing nucleoside triphosphate hydrolases"/>
    <property type="match status" value="1"/>
</dbReference>
<gene>
    <name evidence="6" type="primary">cysC</name>
    <name evidence="9" type="ORF">BSIN_1245</name>
</gene>
<evidence type="ECO:0000256" key="1">
    <source>
        <dbReference type="ARBA" id="ARBA00001823"/>
    </source>
</evidence>
<evidence type="ECO:0000256" key="4">
    <source>
        <dbReference type="ARBA" id="ARBA00022741"/>
    </source>
</evidence>
<dbReference type="GO" id="GO:0010134">
    <property type="term" value="P:sulfate assimilation via adenylyl sulfate reduction"/>
    <property type="evidence" value="ECO:0007669"/>
    <property type="project" value="TreeGrafter"/>
</dbReference>
<evidence type="ECO:0000256" key="6">
    <source>
        <dbReference type="HAMAP-Rule" id="MF_00065"/>
    </source>
</evidence>
<dbReference type="CDD" id="cd02027">
    <property type="entry name" value="APSK"/>
    <property type="match status" value="1"/>
</dbReference>
<keyword evidence="3 6" id="KW-0808">Transferase</keyword>
<dbReference type="PANTHER" id="PTHR42700">
    <property type="entry name" value="SULFATE ADENYLYLTRANSFERASE"/>
    <property type="match status" value="1"/>
</dbReference>
<dbReference type="Gene3D" id="3.40.50.300">
    <property type="entry name" value="P-loop containing nucleotide triphosphate hydrolases"/>
    <property type="match status" value="1"/>
</dbReference>
<keyword evidence="5 6" id="KW-0067">ATP-binding</keyword>
<dbReference type="NCBIfam" id="TIGR00455">
    <property type="entry name" value="apsK"/>
    <property type="match status" value="1"/>
</dbReference>
<accession>A0A238HD66</accession>
<keyword evidence="6" id="KW-0597">Phosphoprotein</keyword>
<dbReference type="HAMAP" id="MF_00065">
    <property type="entry name" value="Adenylyl_sulf_kinase"/>
    <property type="match status" value="1"/>
</dbReference>
<dbReference type="InterPro" id="IPR050512">
    <property type="entry name" value="Sulf_AdTrans/APS_kinase"/>
</dbReference>
<keyword evidence="4 6" id="KW-0547">Nucleotide-binding</keyword>